<keyword evidence="2" id="KW-1185">Reference proteome</keyword>
<dbReference type="AlphaFoldDB" id="A0A8S9YV81"/>
<gene>
    <name evidence="1" type="ORF">EG68_05594</name>
</gene>
<comment type="caution">
    <text evidence="1">The sequence shown here is derived from an EMBL/GenBank/DDBJ whole genome shotgun (WGS) entry which is preliminary data.</text>
</comment>
<accession>A0A8S9YV81</accession>
<name>A0A8S9YV81_9TREM</name>
<organism evidence="1 2">
    <name type="scientific">Paragonimus skrjabini miyazakii</name>
    <dbReference type="NCBI Taxonomy" id="59628"/>
    <lineage>
        <taxon>Eukaryota</taxon>
        <taxon>Metazoa</taxon>
        <taxon>Spiralia</taxon>
        <taxon>Lophotrochozoa</taxon>
        <taxon>Platyhelminthes</taxon>
        <taxon>Trematoda</taxon>
        <taxon>Digenea</taxon>
        <taxon>Plagiorchiida</taxon>
        <taxon>Troglotremata</taxon>
        <taxon>Troglotrematidae</taxon>
        <taxon>Paragonimus</taxon>
    </lineage>
</organism>
<evidence type="ECO:0000313" key="1">
    <source>
        <dbReference type="EMBL" id="KAF7257306.1"/>
    </source>
</evidence>
<protein>
    <submittedName>
        <fullName evidence="1">Uncharacterized protein</fullName>
    </submittedName>
</protein>
<dbReference type="EMBL" id="JTDE01002480">
    <property type="protein sequence ID" value="KAF7257306.1"/>
    <property type="molecule type" value="Genomic_DNA"/>
</dbReference>
<evidence type="ECO:0000313" key="2">
    <source>
        <dbReference type="Proteomes" id="UP000822476"/>
    </source>
</evidence>
<proteinExistence type="predicted"/>
<dbReference type="Proteomes" id="UP000822476">
    <property type="component" value="Unassembled WGS sequence"/>
</dbReference>
<sequence length="154" mass="17149">MAAVAESRLLPNRLTFPAIGADYFSPLLVERDRCAQKRCKYIFTHLTVMSVHIEFATILERETPFCRPLPGLYQEVDVPCVSVVTMETTFEELRGRSENVTDNGIKKRLTALPFSMALNECFSTGGKPQKGKVGTSSAFDGSYPIANWRPDGEP</sequence>
<reference evidence="1" key="1">
    <citation type="submission" date="2019-07" db="EMBL/GenBank/DDBJ databases">
        <title>Annotation for the trematode Paragonimus miyazaki's.</title>
        <authorList>
            <person name="Choi Y.-J."/>
        </authorList>
    </citation>
    <scope>NUCLEOTIDE SEQUENCE</scope>
    <source>
        <strain evidence="1">Japan</strain>
    </source>
</reference>